<dbReference type="EC" id="2.7.6.3" evidence="2"/>
<evidence type="ECO:0000256" key="7">
    <source>
        <dbReference type="ARBA" id="ARBA00022909"/>
    </source>
</evidence>
<evidence type="ECO:0000259" key="8">
    <source>
        <dbReference type="Pfam" id="PF01288"/>
    </source>
</evidence>
<sequence length="181" mass="20196">MSLVTVSLGSNVNPVRHIRSCLDALFDTFGPLQVSRVFESEPVGFSDKHNFYNLVVAFESDWSPRQLQAWAKSVEILHGRKPGMTKYSAKVLDIDLLTVGSLCGVVNGISLPRDEITYNAFVLQPLAELLPDERHPACDTPYAALWHNFTLGSQRLWPIDFTWGGAWISHADTMPQKALGR</sequence>
<keyword evidence="7" id="KW-0289">Folate biosynthesis</keyword>
<dbReference type="NCBIfam" id="TIGR01498">
    <property type="entry name" value="folK"/>
    <property type="match status" value="1"/>
</dbReference>
<keyword evidence="10" id="KW-1185">Reference proteome</keyword>
<feature type="domain" description="7,8-dihydro-6-hydroxymethylpterin-pyrophosphokinase" evidence="8">
    <location>
        <begin position="6"/>
        <end position="131"/>
    </location>
</feature>
<evidence type="ECO:0000256" key="2">
    <source>
        <dbReference type="ARBA" id="ARBA00013253"/>
    </source>
</evidence>
<evidence type="ECO:0000313" key="9">
    <source>
        <dbReference type="EMBL" id="MBE0462494.1"/>
    </source>
</evidence>
<evidence type="ECO:0000256" key="1">
    <source>
        <dbReference type="ARBA" id="ARBA00005051"/>
    </source>
</evidence>
<dbReference type="SUPFAM" id="SSF55083">
    <property type="entry name" value="6-hydroxymethyl-7,8-dihydropterin pyrophosphokinase, HPPK"/>
    <property type="match status" value="1"/>
</dbReference>
<evidence type="ECO:0000256" key="4">
    <source>
        <dbReference type="ARBA" id="ARBA00022741"/>
    </source>
</evidence>
<organism evidence="9 10">
    <name type="scientific">Halomonas colorata</name>
    <dbReference type="NCBI Taxonomy" id="2742615"/>
    <lineage>
        <taxon>Bacteria</taxon>
        <taxon>Pseudomonadati</taxon>
        <taxon>Pseudomonadota</taxon>
        <taxon>Gammaproteobacteria</taxon>
        <taxon>Oceanospirillales</taxon>
        <taxon>Halomonadaceae</taxon>
        <taxon>Halomonas</taxon>
    </lineage>
</organism>
<dbReference type="GO" id="GO:0003848">
    <property type="term" value="F:2-amino-4-hydroxy-6-hydroxymethyldihydropteridine diphosphokinase activity"/>
    <property type="evidence" value="ECO:0007669"/>
    <property type="project" value="UniProtKB-EC"/>
</dbReference>
<evidence type="ECO:0000313" key="10">
    <source>
        <dbReference type="Proteomes" id="UP001645038"/>
    </source>
</evidence>
<dbReference type="InterPro" id="IPR000550">
    <property type="entry name" value="Hppk"/>
</dbReference>
<dbReference type="PANTHER" id="PTHR43071">
    <property type="entry name" value="2-AMINO-4-HYDROXY-6-HYDROXYMETHYLDIHYDROPTERIDINE PYROPHOSPHOKINASE"/>
    <property type="match status" value="1"/>
</dbReference>
<proteinExistence type="predicted"/>
<dbReference type="PANTHER" id="PTHR43071:SF2">
    <property type="entry name" value="2-AMINO-4-HYDROXY-6-HYDROXYMETHYLDIHYDROPTERIDINE PYROPHOSPHOKINASE"/>
    <property type="match status" value="1"/>
</dbReference>
<dbReference type="Gene3D" id="3.30.70.560">
    <property type="entry name" value="7,8-Dihydro-6-hydroxymethylpterin-pyrophosphokinase HPPK"/>
    <property type="match status" value="1"/>
</dbReference>
<evidence type="ECO:0000256" key="5">
    <source>
        <dbReference type="ARBA" id="ARBA00022777"/>
    </source>
</evidence>
<reference evidence="9 10" key="1">
    <citation type="submission" date="2020-07" db="EMBL/GenBank/DDBJ databases">
        <title>Halophilic bacteria isolated from french cheeses.</title>
        <authorList>
            <person name="Kothe C.I."/>
            <person name="Farah-Kraiem B."/>
            <person name="Renault P."/>
            <person name="Dridi B."/>
        </authorList>
    </citation>
    <scope>NUCLEOTIDE SEQUENCE [LARGE SCALE GENOMIC DNA]</scope>
    <source>
        <strain evidence="9 10">FME20</strain>
    </source>
</reference>
<name>A0ABR9FV41_9GAMM</name>
<accession>A0ABR9FV41</accession>
<dbReference type="RefSeq" id="WP_018916447.1">
    <property type="nucleotide sequence ID" value="NZ_RRZB01000005.1"/>
</dbReference>
<keyword evidence="4" id="KW-0547">Nucleotide-binding</keyword>
<gene>
    <name evidence="9" type="primary">folK</name>
    <name evidence="9" type="ORF">EI547_03340</name>
</gene>
<dbReference type="Proteomes" id="UP001645038">
    <property type="component" value="Unassembled WGS sequence"/>
</dbReference>
<dbReference type="InterPro" id="IPR035907">
    <property type="entry name" value="Hppk_sf"/>
</dbReference>
<comment type="pathway">
    <text evidence="1">Cofactor biosynthesis; tetrahydrofolate biosynthesis; 2-amino-4-hydroxy-6-hydroxymethyl-7,8-dihydropteridine diphosphate from 7,8-dihydroneopterin triphosphate: step 4/4.</text>
</comment>
<evidence type="ECO:0000256" key="6">
    <source>
        <dbReference type="ARBA" id="ARBA00022840"/>
    </source>
</evidence>
<comment type="caution">
    <text evidence="9">The sequence shown here is derived from an EMBL/GenBank/DDBJ whole genome shotgun (WGS) entry which is preliminary data.</text>
</comment>
<dbReference type="CDD" id="cd00483">
    <property type="entry name" value="HPPK"/>
    <property type="match status" value="1"/>
</dbReference>
<dbReference type="EMBL" id="RRZB01000005">
    <property type="protein sequence ID" value="MBE0462494.1"/>
    <property type="molecule type" value="Genomic_DNA"/>
</dbReference>
<keyword evidence="6" id="KW-0067">ATP-binding</keyword>
<protein>
    <recommendedName>
        <fullName evidence="2">2-amino-4-hydroxy-6-hydroxymethyldihydropteridine diphosphokinase</fullName>
        <ecNumber evidence="2">2.7.6.3</ecNumber>
    </recommendedName>
</protein>
<evidence type="ECO:0000256" key="3">
    <source>
        <dbReference type="ARBA" id="ARBA00022679"/>
    </source>
</evidence>
<keyword evidence="5" id="KW-0418">Kinase</keyword>
<keyword evidence="3 9" id="KW-0808">Transferase</keyword>
<dbReference type="Pfam" id="PF01288">
    <property type="entry name" value="HPPK"/>
    <property type="match status" value="1"/>
</dbReference>